<protein>
    <submittedName>
        <fullName evidence="1">Uncharacterized protein</fullName>
    </submittedName>
</protein>
<evidence type="ECO:0000313" key="1">
    <source>
        <dbReference type="EMBL" id="TNV84637.1"/>
    </source>
</evidence>
<keyword evidence="2" id="KW-1185">Reference proteome</keyword>
<dbReference type="EMBL" id="RRYP01002566">
    <property type="protein sequence ID" value="TNV84637.1"/>
    <property type="molecule type" value="Genomic_DNA"/>
</dbReference>
<reference evidence="1" key="1">
    <citation type="submission" date="2019-06" db="EMBL/GenBank/DDBJ databases">
        <authorList>
            <person name="Zheng W."/>
        </authorList>
    </citation>
    <scope>NUCLEOTIDE SEQUENCE</scope>
    <source>
        <strain evidence="1">QDHG01</strain>
    </source>
</reference>
<accession>A0A8J8NYP4</accession>
<comment type="caution">
    <text evidence="1">The sequence shown here is derived from an EMBL/GenBank/DDBJ whole genome shotgun (WGS) entry which is preliminary data.</text>
</comment>
<dbReference type="Proteomes" id="UP000785679">
    <property type="component" value="Unassembled WGS sequence"/>
</dbReference>
<proteinExistence type="predicted"/>
<dbReference type="AlphaFoldDB" id="A0A8J8NYP4"/>
<dbReference type="SUPFAM" id="SSF50978">
    <property type="entry name" value="WD40 repeat-like"/>
    <property type="match status" value="1"/>
</dbReference>
<name>A0A8J8NYP4_HALGN</name>
<evidence type="ECO:0000313" key="2">
    <source>
        <dbReference type="Proteomes" id="UP000785679"/>
    </source>
</evidence>
<organism evidence="1 2">
    <name type="scientific">Halteria grandinella</name>
    <dbReference type="NCBI Taxonomy" id="5974"/>
    <lineage>
        <taxon>Eukaryota</taxon>
        <taxon>Sar</taxon>
        <taxon>Alveolata</taxon>
        <taxon>Ciliophora</taxon>
        <taxon>Intramacronucleata</taxon>
        <taxon>Spirotrichea</taxon>
        <taxon>Stichotrichia</taxon>
        <taxon>Sporadotrichida</taxon>
        <taxon>Halteriidae</taxon>
        <taxon>Halteria</taxon>
    </lineage>
</organism>
<sequence length="512" mass="59025">MNIKEELATRTYNVPKQEYQTIDQSNHFLSATQNVLQKCQEFYQLVDNYSNKAKHEVKSMEQKVQTIMTNFQCKLESYMKSENLALMQRDQTQYVQHNLEVIQKLGDQVQSLIDKISMLNDQMKGFSLRTVKKGTQKPPQWYINISRNEKCVELKFQKTQLQLFARDQDYHQIISSGPYFSISESNNKSELFKIENNHLTHLLSFPFEVRLMAVTDDNRIAINDQFYNLNDLSYQHNLPIQLENCISVYQSENILYYGSSSYPSITCVDANLKKVQLKPNLGQHKGAGVVQIEKLRGLSDQLLFLYKGIVRKFTVIPKNKYQQCEVACQANDEIIKFQVLPDNIHLVAITANRQLYTFDHFTGDTIQKIQTQDILCQIFLHPNFDFQNFPVILGSSTSSVQAFDILNSGIEFANKIDGAQLIAKIDEGKFIIQESGKFSLLEKPQEHIPVHNNHTHFHSNAHHHLTHQICSAPCVWRRLRTSLPNASNFPNSIGIHRRAPSLTAYMELTLSS</sequence>
<gene>
    <name evidence="1" type="ORF">FGO68_gene11181</name>
</gene>
<dbReference type="InterPro" id="IPR036322">
    <property type="entry name" value="WD40_repeat_dom_sf"/>
</dbReference>